<dbReference type="Pfam" id="PF00106">
    <property type="entry name" value="adh_short"/>
    <property type="match status" value="1"/>
</dbReference>
<gene>
    <name evidence="4" type="ORF">UCRPA7_52</name>
</gene>
<dbReference type="GeneID" id="19325728"/>
<dbReference type="InterPro" id="IPR051019">
    <property type="entry name" value="VLCFA-Steroid_DH"/>
</dbReference>
<evidence type="ECO:0000313" key="4">
    <source>
        <dbReference type="EMBL" id="EOO04441.1"/>
    </source>
</evidence>
<reference evidence="5" key="1">
    <citation type="journal article" date="2013" name="Genome Announc.">
        <title>Draft genome sequence of the ascomycete Phaeoacremonium aleophilum strain UCR-PA7, a causal agent of the esca disease complex in grapevines.</title>
        <authorList>
            <person name="Blanco-Ulate B."/>
            <person name="Rolshausen P."/>
            <person name="Cantu D."/>
        </authorList>
    </citation>
    <scope>NUCLEOTIDE SEQUENCE [LARGE SCALE GENOMIC DNA]</scope>
    <source>
        <strain evidence="5">UCR-PA7</strain>
    </source>
</reference>
<proteinExistence type="inferred from homology"/>
<keyword evidence="3" id="KW-1133">Transmembrane helix</keyword>
<dbReference type="InterPro" id="IPR002347">
    <property type="entry name" value="SDR_fam"/>
</dbReference>
<evidence type="ECO:0000313" key="5">
    <source>
        <dbReference type="Proteomes" id="UP000014074"/>
    </source>
</evidence>
<keyword evidence="2" id="KW-0560">Oxidoreductase</keyword>
<sequence>MSFVSKIVTAAGYGLLASLSARFLQFLYIHLRPSSISKYGKKHRLYKPSSRTWALVTGASDGLGVAWAHELSKSGFNVIIHGRNPAKLNKLKAEIEEKHHVQVRTLVIDSGREPVAFDEASYAAFNKAVQDATADVPLTVLINNIGIIGNWYAMADTPADVVDDSININVRFSMQLTRALLPTLTRNAPALIINVSSQSDASPVAYATLYTGAKGWGQAFHRSLRYEMRDTRQDVEVLTVVYGFIATTSTGRTDKDAQFGVATPSVAARAALNKVGCGYSIVTPLWQHHVQQWLVGLFPIGVSESIVANVMLEQKEKMVALAKSK</sequence>
<dbReference type="eggNOG" id="KOG1014">
    <property type="taxonomic scope" value="Eukaryota"/>
</dbReference>
<dbReference type="KEGG" id="tmn:UCRPA7_52"/>
<keyword evidence="5" id="KW-1185">Reference proteome</keyword>
<dbReference type="RefSeq" id="XP_007910841.1">
    <property type="nucleotide sequence ID" value="XM_007912650.1"/>
</dbReference>
<accession>R8BYH3</accession>
<evidence type="ECO:0000256" key="1">
    <source>
        <dbReference type="ARBA" id="ARBA00006484"/>
    </source>
</evidence>
<dbReference type="GO" id="GO:0016491">
    <property type="term" value="F:oxidoreductase activity"/>
    <property type="evidence" value="ECO:0007669"/>
    <property type="project" value="UniProtKB-KW"/>
</dbReference>
<dbReference type="InterPro" id="IPR036291">
    <property type="entry name" value="NAD(P)-bd_dom_sf"/>
</dbReference>
<dbReference type="GO" id="GO:0005783">
    <property type="term" value="C:endoplasmic reticulum"/>
    <property type="evidence" value="ECO:0007669"/>
    <property type="project" value="TreeGrafter"/>
</dbReference>
<keyword evidence="3" id="KW-0812">Transmembrane</keyword>
<dbReference type="AlphaFoldDB" id="R8BYH3"/>
<dbReference type="PRINTS" id="PR00081">
    <property type="entry name" value="GDHRDH"/>
</dbReference>
<dbReference type="OrthoDB" id="47007at2759"/>
<evidence type="ECO:0000256" key="3">
    <source>
        <dbReference type="SAM" id="Phobius"/>
    </source>
</evidence>
<dbReference type="HOGENOM" id="CLU_010194_38_2_1"/>
<organism evidence="4 5">
    <name type="scientific">Phaeoacremonium minimum (strain UCR-PA7)</name>
    <name type="common">Esca disease fungus</name>
    <name type="synonym">Togninia minima</name>
    <dbReference type="NCBI Taxonomy" id="1286976"/>
    <lineage>
        <taxon>Eukaryota</taxon>
        <taxon>Fungi</taxon>
        <taxon>Dikarya</taxon>
        <taxon>Ascomycota</taxon>
        <taxon>Pezizomycotina</taxon>
        <taxon>Sordariomycetes</taxon>
        <taxon>Sordariomycetidae</taxon>
        <taxon>Togniniales</taxon>
        <taxon>Togniniaceae</taxon>
        <taxon>Phaeoacremonium</taxon>
    </lineage>
</organism>
<protein>
    <submittedName>
        <fullName evidence="4">Putative short chain dehydrogenase reductase protein</fullName>
    </submittedName>
</protein>
<dbReference type="PANTHER" id="PTHR43899:SF13">
    <property type="entry name" value="RH59310P"/>
    <property type="match status" value="1"/>
</dbReference>
<dbReference type="Proteomes" id="UP000014074">
    <property type="component" value="Unassembled WGS sequence"/>
</dbReference>
<feature type="transmembrane region" description="Helical" evidence="3">
    <location>
        <begin position="12"/>
        <end position="31"/>
    </location>
</feature>
<dbReference type="Gene3D" id="3.40.50.720">
    <property type="entry name" value="NAD(P)-binding Rossmann-like Domain"/>
    <property type="match status" value="1"/>
</dbReference>
<dbReference type="EMBL" id="KB932776">
    <property type="protein sequence ID" value="EOO04441.1"/>
    <property type="molecule type" value="Genomic_DNA"/>
</dbReference>
<dbReference type="SUPFAM" id="SSF51735">
    <property type="entry name" value="NAD(P)-binding Rossmann-fold domains"/>
    <property type="match status" value="1"/>
</dbReference>
<dbReference type="PANTHER" id="PTHR43899">
    <property type="entry name" value="RH59310P"/>
    <property type="match status" value="1"/>
</dbReference>
<name>R8BYH3_PHAM7</name>
<keyword evidence="3" id="KW-0472">Membrane</keyword>
<comment type="similarity">
    <text evidence="1">Belongs to the short-chain dehydrogenases/reductases (SDR) family.</text>
</comment>
<evidence type="ECO:0000256" key="2">
    <source>
        <dbReference type="ARBA" id="ARBA00023002"/>
    </source>
</evidence>
<dbReference type="PIRSF" id="PIRSF000126">
    <property type="entry name" value="11-beta-HSD1"/>
    <property type="match status" value="1"/>
</dbReference>